<keyword evidence="1" id="KW-0812">Transmembrane</keyword>
<protein>
    <submittedName>
        <fullName evidence="2">Uncharacterized protein</fullName>
    </submittedName>
</protein>
<keyword evidence="3" id="KW-1185">Reference proteome</keyword>
<evidence type="ECO:0000313" key="3">
    <source>
        <dbReference type="Proteomes" id="UP000005583"/>
    </source>
</evidence>
<sequence>METVKGNAPILAHIDSSQFWKSLQADRVRMTILNPKNRLSFFINFIFLQLSFYLLIFDRVILTFFSLKVINKNALSINLVHQNY</sequence>
<keyword evidence="1" id="KW-0472">Membrane</keyword>
<dbReference type="Proteomes" id="UP000005583">
    <property type="component" value="Unassembled WGS sequence"/>
</dbReference>
<gene>
    <name evidence="2" type="ORF">HMPREF0548_0018</name>
</gene>
<organism evidence="2 3">
    <name type="scientific">Lactobacillus ultunensis DSM 16047</name>
    <dbReference type="NCBI Taxonomy" id="525365"/>
    <lineage>
        <taxon>Bacteria</taxon>
        <taxon>Bacillati</taxon>
        <taxon>Bacillota</taxon>
        <taxon>Bacilli</taxon>
        <taxon>Lactobacillales</taxon>
        <taxon>Lactobacillaceae</taxon>
        <taxon>Lactobacillus</taxon>
    </lineage>
</organism>
<dbReference type="HOGENOM" id="CLU_2523426_0_0_9"/>
<name>C2EK22_9LACO</name>
<feature type="transmembrane region" description="Helical" evidence="1">
    <location>
        <begin position="39"/>
        <end position="57"/>
    </location>
</feature>
<proteinExistence type="predicted"/>
<dbReference type="AlphaFoldDB" id="C2EK22"/>
<reference evidence="2 3" key="1">
    <citation type="submission" date="2009-01" db="EMBL/GenBank/DDBJ databases">
        <authorList>
            <person name="Qin X."/>
            <person name="Bachman B."/>
            <person name="Battles P."/>
            <person name="Bell A."/>
            <person name="Bess C."/>
            <person name="Bickham C."/>
            <person name="Chaboub L."/>
            <person name="Chen D."/>
            <person name="Coyle M."/>
            <person name="Deiros D.R."/>
            <person name="Dinh H."/>
            <person name="Forbes L."/>
            <person name="Fowler G."/>
            <person name="Francisco L."/>
            <person name="Fu Q."/>
            <person name="Gubbala S."/>
            <person name="Hale W."/>
            <person name="Han Y."/>
            <person name="Hemphill L."/>
            <person name="Highlander S.K."/>
            <person name="Hirani K."/>
            <person name="Hogues M."/>
            <person name="Jackson L."/>
            <person name="Jakkamsetti A."/>
            <person name="Javaid M."/>
            <person name="Jiang H."/>
            <person name="Korchina V."/>
            <person name="Kovar C."/>
            <person name="Lara F."/>
            <person name="Lee S."/>
            <person name="Mata R."/>
            <person name="Mathew T."/>
            <person name="Moen C."/>
            <person name="Morales K."/>
            <person name="Munidasa M."/>
            <person name="Nazareth L."/>
            <person name="Ngo R."/>
            <person name="Nguyen L."/>
            <person name="Okwuonu G."/>
            <person name="Ongeri F."/>
            <person name="Patil S."/>
            <person name="Petrosino J."/>
            <person name="Pham C."/>
            <person name="Pham P."/>
            <person name="Pu L.-L."/>
            <person name="Puazo M."/>
            <person name="Raj R."/>
            <person name="Reid J."/>
            <person name="Rouhana J."/>
            <person name="Saada N."/>
            <person name="Shang Y."/>
            <person name="Simmons D."/>
            <person name="Thornton R."/>
            <person name="Warren J."/>
            <person name="Weissenberger G."/>
            <person name="Zhang J."/>
            <person name="Zhang L."/>
            <person name="Zhou C."/>
            <person name="Zhu D."/>
            <person name="Muzny D."/>
            <person name="Worley K."/>
            <person name="Gibbs R."/>
        </authorList>
    </citation>
    <scope>NUCLEOTIDE SEQUENCE [LARGE SCALE GENOMIC DNA]</scope>
    <source>
        <strain evidence="2 3">DSM 16047</strain>
    </source>
</reference>
<dbReference type="EMBL" id="ACGU01000009">
    <property type="protein sequence ID" value="EEJ73037.1"/>
    <property type="molecule type" value="Genomic_DNA"/>
</dbReference>
<keyword evidence="1" id="KW-1133">Transmembrane helix</keyword>
<comment type="caution">
    <text evidence="2">The sequence shown here is derived from an EMBL/GenBank/DDBJ whole genome shotgun (WGS) entry which is preliminary data.</text>
</comment>
<accession>C2EK22</accession>
<evidence type="ECO:0000256" key="1">
    <source>
        <dbReference type="SAM" id="Phobius"/>
    </source>
</evidence>
<evidence type="ECO:0000313" key="2">
    <source>
        <dbReference type="EMBL" id="EEJ73037.1"/>
    </source>
</evidence>